<dbReference type="EMDB" id="EMD-10859"/>
<dbReference type="InterPro" id="IPR009081">
    <property type="entry name" value="PP-bd_ACP"/>
</dbReference>
<keyword evidence="3" id="KW-1185">Reference proteome</keyword>
<keyword evidence="4 5" id="KW-0002">3D-structure</keyword>
<dbReference type="SMR" id="Q22DV8"/>
<organism evidence="2 3">
    <name type="scientific">Tetrahymena thermophila (strain SB210)</name>
    <dbReference type="NCBI Taxonomy" id="312017"/>
    <lineage>
        <taxon>Eukaryota</taxon>
        <taxon>Sar</taxon>
        <taxon>Alveolata</taxon>
        <taxon>Ciliophora</taxon>
        <taxon>Intramacronucleata</taxon>
        <taxon>Oligohymenophorea</taxon>
        <taxon>Hymenostomatida</taxon>
        <taxon>Tetrahymenina</taxon>
        <taxon>Tetrahymenidae</taxon>
        <taxon>Tetrahymena</taxon>
    </lineage>
</organism>
<reference evidence="4 5" key="2">
    <citation type="journal article" date="2020" name="Nat. Commun.">
        <title>Type III ATP synthase is a symmetry-deviated dimer that induces membrane curvature through tetramerization.</title>
        <authorList>
            <person name="Flygaard R.K."/>
            <person name="Muhleip A."/>
            <person name="Tobiasson V."/>
            <person name="Amunts A."/>
        </authorList>
    </citation>
    <scope>STRUCTURE BY ELECTRON MICROSCOPY (2.50 ANGSTROMS)</scope>
</reference>
<dbReference type="OrthoDB" id="448946at2759"/>
<dbReference type="PDB" id="6YNX">
    <property type="method" value="EM"/>
    <property type="resolution" value="2.50 A"/>
    <property type="chains" value="Q/q=1-152"/>
</dbReference>
<dbReference type="Proteomes" id="UP000009168">
    <property type="component" value="Unassembled WGS sequence"/>
</dbReference>
<dbReference type="EMDB" id="EMD-10861"/>
<evidence type="ECO:0000259" key="1">
    <source>
        <dbReference type="PROSITE" id="PS50075"/>
    </source>
</evidence>
<sequence>MFRNILSLVTKPSKLSQKTFYNFAAAKNEVQVSKKQQQAGAKRDLTQYVEGQIVNRNQLTLKKQEDIEQYVLKLVRGYFRTTNKQGLNINSVLQDHGLDEFDSIELAMQVEEDLGYVISAETIPVLNKVKHFVNYINHVEQFKAENGKAPIA</sequence>
<dbReference type="STRING" id="312017.Q22DV8"/>
<evidence type="ECO:0007829" key="4">
    <source>
        <dbReference type="PDB" id="6YNX"/>
    </source>
</evidence>
<accession>Q22DV8</accession>
<dbReference type="InterPro" id="IPR036736">
    <property type="entry name" value="ACP-like_sf"/>
</dbReference>
<dbReference type="GeneID" id="7842857"/>
<evidence type="ECO:0007829" key="5">
    <source>
        <dbReference type="PDB" id="6YNY"/>
    </source>
</evidence>
<dbReference type="PDB" id="6YNY">
    <property type="method" value="EM"/>
    <property type="resolution" value="2.70 A"/>
    <property type="chains" value="Q/q=1-152"/>
</dbReference>
<dbReference type="OMA" id="YFRTTNK"/>
<dbReference type="Gene3D" id="1.10.1200.10">
    <property type="entry name" value="ACP-like"/>
    <property type="match status" value="1"/>
</dbReference>
<dbReference type="KEGG" id="tet:TTHERM_00927010"/>
<dbReference type="HOGENOM" id="CLU_1819584_0_0_1"/>
<dbReference type="PDB" id="6YNZ">
    <property type="method" value="EM"/>
    <property type="resolution" value="3.10 A"/>
    <property type="chains" value="Q/Q3/q/q3=1-152"/>
</dbReference>
<proteinExistence type="evidence at protein level"/>
<evidence type="ECO:0000313" key="2">
    <source>
        <dbReference type="EMBL" id="EAR83447.3"/>
    </source>
</evidence>
<dbReference type="EMDB" id="EMD-10860"/>
<feature type="domain" description="Carrier" evidence="1">
    <location>
        <begin position="65"/>
        <end position="140"/>
    </location>
</feature>
<dbReference type="InParanoid" id="Q22DV8"/>
<dbReference type="AlphaFoldDB" id="Q22DV8"/>
<reference evidence="3" key="1">
    <citation type="journal article" date="2006" name="PLoS Biol.">
        <title>Macronuclear genome sequence of the ciliate Tetrahymena thermophila, a model eukaryote.</title>
        <authorList>
            <person name="Eisen J.A."/>
            <person name="Coyne R.S."/>
            <person name="Wu M."/>
            <person name="Wu D."/>
            <person name="Thiagarajan M."/>
            <person name="Wortman J.R."/>
            <person name="Badger J.H."/>
            <person name="Ren Q."/>
            <person name="Amedeo P."/>
            <person name="Jones K.M."/>
            <person name="Tallon L.J."/>
            <person name="Delcher A.L."/>
            <person name="Salzberg S.L."/>
            <person name="Silva J.C."/>
            <person name="Haas B.J."/>
            <person name="Majoros W.H."/>
            <person name="Farzad M."/>
            <person name="Carlton J.M."/>
            <person name="Smith R.K. Jr."/>
            <person name="Garg J."/>
            <person name="Pearlman R.E."/>
            <person name="Karrer K.M."/>
            <person name="Sun L."/>
            <person name="Manning G."/>
            <person name="Elde N.C."/>
            <person name="Turkewitz A.P."/>
            <person name="Asai D.J."/>
            <person name="Wilkes D.E."/>
            <person name="Wang Y."/>
            <person name="Cai H."/>
            <person name="Collins K."/>
            <person name="Stewart B.A."/>
            <person name="Lee S.R."/>
            <person name="Wilamowska K."/>
            <person name="Weinberg Z."/>
            <person name="Ruzzo W.L."/>
            <person name="Wloga D."/>
            <person name="Gaertig J."/>
            <person name="Frankel J."/>
            <person name="Tsao C.-C."/>
            <person name="Gorovsky M.A."/>
            <person name="Keeling P.J."/>
            <person name="Waller R.F."/>
            <person name="Patron N.J."/>
            <person name="Cherry J.M."/>
            <person name="Stover N.A."/>
            <person name="Krieger C.J."/>
            <person name="del Toro C."/>
            <person name="Ryder H.F."/>
            <person name="Williamson S.C."/>
            <person name="Barbeau R.A."/>
            <person name="Hamilton E.P."/>
            <person name="Orias E."/>
        </authorList>
    </citation>
    <scope>NUCLEOTIDE SEQUENCE [LARGE SCALE GENOMIC DNA]</scope>
    <source>
        <strain evidence="3">SB210</strain>
    </source>
</reference>
<dbReference type="PROSITE" id="PS50075">
    <property type="entry name" value="CARRIER"/>
    <property type="match status" value="1"/>
</dbReference>
<protein>
    <submittedName>
        <fullName evidence="2">Acyl carrier protein, putative</fullName>
    </submittedName>
</protein>
<name>Q22DV8_TETTS</name>
<dbReference type="eggNOG" id="ENOG502SRE2">
    <property type="taxonomic scope" value="Eukaryota"/>
</dbReference>
<dbReference type="RefSeq" id="XP_001031110.3">
    <property type="nucleotide sequence ID" value="XM_001031110.4"/>
</dbReference>
<dbReference type="EMBL" id="GG662734">
    <property type="protein sequence ID" value="EAR83447.3"/>
    <property type="molecule type" value="Genomic_DNA"/>
</dbReference>
<dbReference type="SUPFAM" id="SSF47336">
    <property type="entry name" value="ACP-like"/>
    <property type="match status" value="1"/>
</dbReference>
<gene>
    <name evidence="2" type="ORF">TTHERM_00927010</name>
</gene>
<evidence type="ECO:0000313" key="3">
    <source>
        <dbReference type="Proteomes" id="UP000009168"/>
    </source>
</evidence>